<sequence length="125" mass="13776">MSHSTVGILCDTENLSYSLLENYLVEWSLHHGSIGKLVGKNNIAATKILQHYAEKQQIEFQAFPTSETKISGFGTTSDYLSTVLIVCNCDEVIVVTETEVPDNILKLVESCGVAYKIIKVHTSLV</sequence>
<dbReference type="EMBL" id="BART01021380">
    <property type="protein sequence ID" value="GAG99579.1"/>
    <property type="molecule type" value="Genomic_DNA"/>
</dbReference>
<name>X1BUY1_9ZZZZ</name>
<comment type="caution">
    <text evidence="1">The sequence shown here is derived from an EMBL/GenBank/DDBJ whole genome shotgun (WGS) entry which is preliminary data.</text>
</comment>
<gene>
    <name evidence="1" type="ORF">S01H4_39468</name>
</gene>
<accession>X1BUY1</accession>
<evidence type="ECO:0000313" key="1">
    <source>
        <dbReference type="EMBL" id="GAG99579.1"/>
    </source>
</evidence>
<reference evidence="1" key="1">
    <citation type="journal article" date="2014" name="Front. Microbiol.">
        <title>High frequency of phylogenetically diverse reductive dehalogenase-homologous genes in deep subseafloor sedimentary metagenomes.</title>
        <authorList>
            <person name="Kawai M."/>
            <person name="Futagami T."/>
            <person name="Toyoda A."/>
            <person name="Takaki Y."/>
            <person name="Nishi S."/>
            <person name="Hori S."/>
            <person name="Arai W."/>
            <person name="Tsubouchi T."/>
            <person name="Morono Y."/>
            <person name="Uchiyama I."/>
            <person name="Ito T."/>
            <person name="Fujiyama A."/>
            <person name="Inagaki F."/>
            <person name="Takami H."/>
        </authorList>
    </citation>
    <scope>NUCLEOTIDE SEQUENCE</scope>
    <source>
        <strain evidence="1">Expedition CK06-06</strain>
    </source>
</reference>
<organism evidence="1">
    <name type="scientific">marine sediment metagenome</name>
    <dbReference type="NCBI Taxonomy" id="412755"/>
    <lineage>
        <taxon>unclassified sequences</taxon>
        <taxon>metagenomes</taxon>
        <taxon>ecological metagenomes</taxon>
    </lineage>
</organism>
<protein>
    <submittedName>
        <fullName evidence="1">Uncharacterized protein</fullName>
    </submittedName>
</protein>
<proteinExistence type="predicted"/>
<dbReference type="AlphaFoldDB" id="X1BUY1"/>